<dbReference type="AlphaFoldDB" id="A0A392NW79"/>
<dbReference type="EMBL" id="LXQA010050052">
    <property type="protein sequence ID" value="MCI02745.1"/>
    <property type="molecule type" value="Genomic_DNA"/>
</dbReference>
<evidence type="ECO:0000313" key="1">
    <source>
        <dbReference type="EMBL" id="MCI02745.1"/>
    </source>
</evidence>
<proteinExistence type="predicted"/>
<gene>
    <name evidence="1" type="ORF">A2U01_0023779</name>
</gene>
<protein>
    <submittedName>
        <fullName evidence="1">Uncharacterized protein</fullName>
    </submittedName>
</protein>
<evidence type="ECO:0000313" key="2">
    <source>
        <dbReference type="Proteomes" id="UP000265520"/>
    </source>
</evidence>
<keyword evidence="2" id="KW-1185">Reference proteome</keyword>
<dbReference type="Proteomes" id="UP000265520">
    <property type="component" value="Unassembled WGS sequence"/>
</dbReference>
<accession>A0A392NW79</accession>
<sequence>MALATAELLPEQRIWSLTCVLLEKMLYSSSSMRFMFQATSDMQVELEGEY</sequence>
<reference evidence="1 2" key="1">
    <citation type="journal article" date="2018" name="Front. Plant Sci.">
        <title>Red Clover (Trifolium pratense) and Zigzag Clover (T. medium) - A Picture of Genomic Similarities and Differences.</title>
        <authorList>
            <person name="Dluhosova J."/>
            <person name="Istvanek J."/>
            <person name="Nedelnik J."/>
            <person name="Repkova J."/>
        </authorList>
    </citation>
    <scope>NUCLEOTIDE SEQUENCE [LARGE SCALE GENOMIC DNA]</scope>
    <source>
        <strain evidence="2">cv. 10/8</strain>
        <tissue evidence="1">Leaf</tissue>
    </source>
</reference>
<organism evidence="1 2">
    <name type="scientific">Trifolium medium</name>
    <dbReference type="NCBI Taxonomy" id="97028"/>
    <lineage>
        <taxon>Eukaryota</taxon>
        <taxon>Viridiplantae</taxon>
        <taxon>Streptophyta</taxon>
        <taxon>Embryophyta</taxon>
        <taxon>Tracheophyta</taxon>
        <taxon>Spermatophyta</taxon>
        <taxon>Magnoliopsida</taxon>
        <taxon>eudicotyledons</taxon>
        <taxon>Gunneridae</taxon>
        <taxon>Pentapetalae</taxon>
        <taxon>rosids</taxon>
        <taxon>fabids</taxon>
        <taxon>Fabales</taxon>
        <taxon>Fabaceae</taxon>
        <taxon>Papilionoideae</taxon>
        <taxon>50 kb inversion clade</taxon>
        <taxon>NPAAA clade</taxon>
        <taxon>Hologalegina</taxon>
        <taxon>IRL clade</taxon>
        <taxon>Trifolieae</taxon>
        <taxon>Trifolium</taxon>
    </lineage>
</organism>
<name>A0A392NW79_9FABA</name>
<comment type="caution">
    <text evidence="1">The sequence shown here is derived from an EMBL/GenBank/DDBJ whole genome shotgun (WGS) entry which is preliminary data.</text>
</comment>